<reference evidence="3" key="1">
    <citation type="journal article" date="2019" name="Int. J. Syst. Evol. Microbiol.">
        <title>The Global Catalogue of Microorganisms (GCM) 10K type strain sequencing project: providing services to taxonomists for standard genome sequencing and annotation.</title>
        <authorList>
            <consortium name="The Broad Institute Genomics Platform"/>
            <consortium name="The Broad Institute Genome Sequencing Center for Infectious Disease"/>
            <person name="Wu L."/>
            <person name="Ma J."/>
        </authorList>
    </citation>
    <scope>NUCLEOTIDE SEQUENCE [LARGE SCALE GENOMIC DNA]</scope>
    <source>
        <strain evidence="3">CGMCC 4.7237</strain>
    </source>
</reference>
<evidence type="ECO:0000313" key="2">
    <source>
        <dbReference type="EMBL" id="MFC4030035.1"/>
    </source>
</evidence>
<keyword evidence="3" id="KW-1185">Reference proteome</keyword>
<evidence type="ECO:0000313" key="3">
    <source>
        <dbReference type="Proteomes" id="UP001595765"/>
    </source>
</evidence>
<name>A0ABV8HD94_9ACTN</name>
<dbReference type="NCBIfam" id="NF038083">
    <property type="entry name" value="CU044_5270_fam"/>
    <property type="match status" value="1"/>
</dbReference>
<sequence>MDEPIELTAVRELRADAPSPDAARLAALRWRLMAAVAAETDGVPARPARGRLPGHRAVRRTVVAAATAAAVTSGVLLSLPGPAGPAGPSGITARPTTAATVLTMAAAHAERLSPAVPGPRQWAYVTAYTCDERPAPTTCAEKTSWVRGDGRQFMVTNGAGRKLVLERVGFPDVSYRALSRWPTEPHALLGKMGRDPRTQARQIMTVLAEAPAVPPRIGAALFRALALIPGADLVDRPVKDAMGRRGTAIDYRFSEQDHEYLILNPRTYAYLGFRTVSYGRTTAVAREVTGVVDHPGQLPGGPVPPRRSHGSAI</sequence>
<protein>
    <submittedName>
        <fullName evidence="2">CU044_5270 family protein</fullName>
    </submittedName>
</protein>
<dbReference type="EMBL" id="JBHSBB010000001">
    <property type="protein sequence ID" value="MFC4030035.1"/>
    <property type="molecule type" value="Genomic_DNA"/>
</dbReference>
<dbReference type="RefSeq" id="WP_386424857.1">
    <property type="nucleotide sequence ID" value="NZ_JBHSBB010000001.1"/>
</dbReference>
<dbReference type="InterPro" id="IPR047789">
    <property type="entry name" value="CU044_5270-like"/>
</dbReference>
<proteinExistence type="predicted"/>
<dbReference type="Proteomes" id="UP001595765">
    <property type="component" value="Unassembled WGS sequence"/>
</dbReference>
<evidence type="ECO:0000256" key="1">
    <source>
        <dbReference type="SAM" id="MobiDB-lite"/>
    </source>
</evidence>
<gene>
    <name evidence="2" type="ORF">ACFO3J_00960</name>
</gene>
<comment type="caution">
    <text evidence="2">The sequence shown here is derived from an EMBL/GenBank/DDBJ whole genome shotgun (WGS) entry which is preliminary data.</text>
</comment>
<accession>A0ABV8HD94</accession>
<feature type="region of interest" description="Disordered" evidence="1">
    <location>
        <begin position="291"/>
        <end position="313"/>
    </location>
</feature>
<organism evidence="2 3">
    <name type="scientific">Streptomyces polygonati</name>
    <dbReference type="NCBI Taxonomy" id="1617087"/>
    <lineage>
        <taxon>Bacteria</taxon>
        <taxon>Bacillati</taxon>
        <taxon>Actinomycetota</taxon>
        <taxon>Actinomycetes</taxon>
        <taxon>Kitasatosporales</taxon>
        <taxon>Streptomycetaceae</taxon>
        <taxon>Streptomyces</taxon>
    </lineage>
</organism>